<evidence type="ECO:0000259" key="1">
    <source>
        <dbReference type="Pfam" id="PF00501"/>
    </source>
</evidence>
<dbReference type="InterPro" id="IPR000873">
    <property type="entry name" value="AMP-dep_synth/lig_dom"/>
</dbReference>
<dbReference type="PANTHER" id="PTHR43767">
    <property type="entry name" value="LONG-CHAIN-FATTY-ACID--COA LIGASE"/>
    <property type="match status" value="1"/>
</dbReference>
<dbReference type="Gene3D" id="3.30.300.30">
    <property type="match status" value="1"/>
</dbReference>
<protein>
    <submittedName>
        <fullName evidence="2">Class I adenylate-forming enzyme family protein</fullName>
    </submittedName>
</protein>
<evidence type="ECO:0000313" key="2">
    <source>
        <dbReference type="EMBL" id="MFC5293519.1"/>
    </source>
</evidence>
<evidence type="ECO:0000313" key="3">
    <source>
        <dbReference type="Proteomes" id="UP001595976"/>
    </source>
</evidence>
<gene>
    <name evidence="2" type="ORF">ACFPK2_11020</name>
</gene>
<name>A0ABW0F652_9HYPH</name>
<dbReference type="Gene3D" id="3.40.50.12780">
    <property type="entry name" value="N-terminal domain of ligase-like"/>
    <property type="match status" value="1"/>
</dbReference>
<comment type="caution">
    <text evidence="2">The sequence shown here is derived from an EMBL/GenBank/DDBJ whole genome shotgun (WGS) entry which is preliminary data.</text>
</comment>
<dbReference type="RefSeq" id="WP_158443946.1">
    <property type="nucleotide sequence ID" value="NZ_JAOAOS010000013.1"/>
</dbReference>
<keyword evidence="3" id="KW-1185">Reference proteome</keyword>
<dbReference type="InterPro" id="IPR050237">
    <property type="entry name" value="ATP-dep_AMP-bd_enzyme"/>
</dbReference>
<reference evidence="3" key="1">
    <citation type="journal article" date="2019" name="Int. J. Syst. Evol. Microbiol.">
        <title>The Global Catalogue of Microorganisms (GCM) 10K type strain sequencing project: providing services to taxonomists for standard genome sequencing and annotation.</title>
        <authorList>
            <consortium name="The Broad Institute Genomics Platform"/>
            <consortium name="The Broad Institute Genome Sequencing Center for Infectious Disease"/>
            <person name="Wu L."/>
            <person name="Ma J."/>
        </authorList>
    </citation>
    <scope>NUCLEOTIDE SEQUENCE [LARGE SCALE GENOMIC DNA]</scope>
    <source>
        <strain evidence="3">CGMCC 1.15643</strain>
    </source>
</reference>
<accession>A0ABW0F652</accession>
<dbReference type="InterPro" id="IPR045851">
    <property type="entry name" value="AMP-bd_C_sf"/>
</dbReference>
<dbReference type="Pfam" id="PF00501">
    <property type="entry name" value="AMP-binding"/>
    <property type="match status" value="1"/>
</dbReference>
<sequence>MPETFCHGDSFATLCQRFGDRIAIEDAGGTITYRALGERAAALGFALGEKGIAPGEPVASFVRNGIPAVWTSIGIVMSGAAEVALNPGLADADLRHCIALAGLRHIVTTRAQAPRFERMGAQVHAIESIGTATFGTGSFPHVRLDDWARIGFTSGTTGPPKGIVTSQAGRFAANLLQRAAMPHKPGPDSRLLLMTPFSHGAGLLTYAYLDLGGAVTLLDGVDTDAVLGILERGEADEMFAPPTVLAKIVAAAKGRSLSGLKTIYCGTATLSPTLYARARAIFGPVIRVTYGKTEVVNPITVLEPPETDAWYAEGGADADACVGWPAPGVEVVIRSDDGRRAACGEVGEILLRAHQMMAGTITADGGYAALPPDAFHETGDLGYLDERGRLHLVGRSANMIKTGGYKVAPEEVERPLAAALGGGEIVAFGLPSEYWGEVIVAVAENPPPGWEDRLSGTIAAMTGYKRPRALIALDELPRNAMLKVSHKAVRERVLAQYALLDGPHPKLVAR</sequence>
<dbReference type="EMBL" id="JBHSLI010000004">
    <property type="protein sequence ID" value="MFC5293519.1"/>
    <property type="molecule type" value="Genomic_DNA"/>
</dbReference>
<organism evidence="2 3">
    <name type="scientific">Bosea minatitlanensis</name>
    <dbReference type="NCBI Taxonomy" id="128782"/>
    <lineage>
        <taxon>Bacteria</taxon>
        <taxon>Pseudomonadati</taxon>
        <taxon>Pseudomonadota</taxon>
        <taxon>Alphaproteobacteria</taxon>
        <taxon>Hyphomicrobiales</taxon>
        <taxon>Boseaceae</taxon>
        <taxon>Bosea</taxon>
    </lineage>
</organism>
<dbReference type="Proteomes" id="UP001595976">
    <property type="component" value="Unassembled WGS sequence"/>
</dbReference>
<dbReference type="SUPFAM" id="SSF56801">
    <property type="entry name" value="Acetyl-CoA synthetase-like"/>
    <property type="match status" value="1"/>
</dbReference>
<proteinExistence type="predicted"/>
<dbReference type="PANTHER" id="PTHR43767:SF1">
    <property type="entry name" value="NONRIBOSOMAL PEPTIDE SYNTHASE PES1 (EUROFUNG)-RELATED"/>
    <property type="match status" value="1"/>
</dbReference>
<dbReference type="InterPro" id="IPR020845">
    <property type="entry name" value="AMP-binding_CS"/>
</dbReference>
<dbReference type="InterPro" id="IPR042099">
    <property type="entry name" value="ANL_N_sf"/>
</dbReference>
<dbReference type="PROSITE" id="PS00455">
    <property type="entry name" value="AMP_BINDING"/>
    <property type="match status" value="1"/>
</dbReference>
<feature type="domain" description="AMP-dependent synthetase/ligase" evidence="1">
    <location>
        <begin position="15"/>
        <end position="359"/>
    </location>
</feature>